<comment type="caution">
    <text evidence="1">The sequence shown here is derived from an EMBL/GenBank/DDBJ whole genome shotgun (WGS) entry which is preliminary data.</text>
</comment>
<dbReference type="Proteomes" id="UP001631949">
    <property type="component" value="Unassembled WGS sequence"/>
</dbReference>
<gene>
    <name evidence="1" type="ORF">ACKQTC_06590</name>
</gene>
<dbReference type="RefSeq" id="WP_408977643.1">
    <property type="nucleotide sequence ID" value="NZ_JBJUVG010000008.1"/>
</dbReference>
<dbReference type="InterPro" id="IPR047708">
    <property type="entry name" value="CD1871A-like"/>
</dbReference>
<evidence type="ECO:0000313" key="1">
    <source>
        <dbReference type="EMBL" id="MFM9414030.1"/>
    </source>
</evidence>
<reference evidence="1 2" key="1">
    <citation type="journal article" date="2016" name="Int. J. Syst. Evol. Microbiol.">
        <title>Peptococcus simiae sp. nov., isolated from rhesus macaque faeces and emended description of the genus Peptococcus.</title>
        <authorList>
            <person name="Shkoporov A.N."/>
            <person name="Efimov B.A."/>
            <person name="Kondova I."/>
            <person name="Ouwerling B."/>
            <person name="Chaplin A.V."/>
            <person name="Shcherbakova V.A."/>
            <person name="Langermans J.A.M."/>
        </authorList>
    </citation>
    <scope>NUCLEOTIDE SEQUENCE [LARGE SCALE GENOMIC DNA]</scope>
    <source>
        <strain evidence="1 2">M108</strain>
    </source>
</reference>
<evidence type="ECO:0000313" key="2">
    <source>
        <dbReference type="Proteomes" id="UP001631949"/>
    </source>
</evidence>
<protein>
    <submittedName>
        <fullName evidence="1">CD1871A family CXXC motif-containing protein</fullName>
    </submittedName>
</protein>
<organism evidence="1 2">
    <name type="scientific">Peptococcus simiae</name>
    <dbReference type="NCBI Taxonomy" id="1643805"/>
    <lineage>
        <taxon>Bacteria</taxon>
        <taxon>Bacillati</taxon>
        <taxon>Bacillota</taxon>
        <taxon>Clostridia</taxon>
        <taxon>Eubacteriales</taxon>
        <taxon>Peptococcaceae</taxon>
        <taxon>Peptococcus</taxon>
    </lineage>
</organism>
<accession>A0ABW9H036</accession>
<proteinExistence type="predicted"/>
<sequence>MKVRLNGWYTRLTLVALGLGLVAGGIMRNEVAAVFTKASRICLECIGIG</sequence>
<keyword evidence="2" id="KW-1185">Reference proteome</keyword>
<dbReference type="NCBIfam" id="NF040920">
    <property type="entry name" value="CD1871A_fam"/>
    <property type="match status" value="1"/>
</dbReference>
<dbReference type="EMBL" id="JBJUVG010000008">
    <property type="protein sequence ID" value="MFM9414030.1"/>
    <property type="molecule type" value="Genomic_DNA"/>
</dbReference>
<name>A0ABW9H036_9FIRM</name>